<evidence type="ECO:0000313" key="1">
    <source>
        <dbReference type="EMBL" id="QJA95712.1"/>
    </source>
</evidence>
<reference evidence="1" key="1">
    <citation type="submission" date="2020-03" db="EMBL/GenBank/DDBJ databases">
        <title>The deep terrestrial virosphere.</title>
        <authorList>
            <person name="Holmfeldt K."/>
            <person name="Nilsson E."/>
            <person name="Simone D."/>
            <person name="Lopez-Fernandez M."/>
            <person name="Wu X."/>
            <person name="de Brujin I."/>
            <person name="Lundin D."/>
            <person name="Andersson A."/>
            <person name="Bertilsson S."/>
            <person name="Dopson M."/>
        </authorList>
    </citation>
    <scope>NUCLEOTIDE SEQUENCE</scope>
    <source>
        <strain evidence="1">MM415B05215</strain>
    </source>
</reference>
<accession>A0A6M3LQB3</accession>
<proteinExistence type="predicted"/>
<protein>
    <submittedName>
        <fullName evidence="1">Uncharacterized protein</fullName>
    </submittedName>
</protein>
<gene>
    <name evidence="1" type="ORF">MM415B05215_0007</name>
</gene>
<sequence length="633" mass="70399">MPHTHDHQLNISGTAYEFDLVREKDQQGRSIGAAQYNVIEEVPQYQPNLRFTQTNWIGGHGQVEYRQGDKYFEGQSIDTTQVGKLFLAPLITTVIEADDTALDSAPVGFFWAETIEKWLCFTAGKIYSYGTKWTAATTTLARVKQMVEYNGVLYAARGQATPGTWAAGDEYYYSTDGATWTVTDLTDKYALSFLVAPNPAGTAENLWKFKTPNQLSRTTDGRTIAAGGVQWESPTYIGETTNDITSIFLSADKLYVGKEDSLSWVDSSGGVHSELPDELKVNHSTDNFKYVTNWQTSTYFSLQRGMGEITTSGTYRPISPLTDIDDIGKVGDIVGLSSDKDWLYVAVDEGTNTHIYKGRETLIGNQLRWEWCPWVFLGAYTCATIKVCQHTTTNRRLWFGYTTGSTYATGYVILSDNPLADSAARFCAAGWLRGSYTYGTDPNYDKLWQSAVIEQTRYASGAETAASSGETVQLKYRTDSITAATNIISAYNTAGVVETNFTSALQGKRIQFELHLASDTNTATPCVTYFQAKGTEKPTTVRIHEAYYAVGDKPSERAKTIRALLRTARTSTTLIKFADLRYGQKTSGTASGDYIWCVLMPGYPKEIEVKHEKYRQPELAIMVRLMEVSFTIS</sequence>
<name>A0A6M3LQB3_9ZZZZ</name>
<organism evidence="1">
    <name type="scientific">viral metagenome</name>
    <dbReference type="NCBI Taxonomy" id="1070528"/>
    <lineage>
        <taxon>unclassified sequences</taxon>
        <taxon>metagenomes</taxon>
        <taxon>organismal metagenomes</taxon>
    </lineage>
</organism>
<dbReference type="AlphaFoldDB" id="A0A6M3LQB3"/>
<dbReference type="EMBL" id="MT143337">
    <property type="protein sequence ID" value="QJA95712.1"/>
    <property type="molecule type" value="Genomic_DNA"/>
</dbReference>